<reference evidence="2 3" key="1">
    <citation type="journal article" date="2020" name="Int. J. Syst. Evol. Microbiol.">
        <title>Reclassification of Streptomyces castelarensis and Streptomyces sporoclivatus as later heterotypic synonyms of Streptomyces antimycoticus.</title>
        <authorList>
            <person name="Komaki H."/>
            <person name="Tamura T."/>
        </authorList>
    </citation>
    <scope>NUCLEOTIDE SEQUENCE [LARGE SCALE GENOMIC DNA]</scope>
    <source>
        <strain evidence="2 3">NBRC 12839</strain>
    </source>
</reference>
<evidence type="ECO:0000313" key="2">
    <source>
        <dbReference type="EMBL" id="GDY47767.1"/>
    </source>
</evidence>
<organism evidence="2 3">
    <name type="scientific">Streptomyces antimycoticus</name>
    <dbReference type="NCBI Taxonomy" id="68175"/>
    <lineage>
        <taxon>Bacteria</taxon>
        <taxon>Bacillati</taxon>
        <taxon>Actinomycetota</taxon>
        <taxon>Actinomycetes</taxon>
        <taxon>Kitasatosporales</taxon>
        <taxon>Streptomycetaceae</taxon>
        <taxon>Streptomyces</taxon>
        <taxon>Streptomyces violaceusniger group</taxon>
    </lineage>
</organism>
<evidence type="ECO:0000313" key="3">
    <source>
        <dbReference type="Proteomes" id="UP000299290"/>
    </source>
</evidence>
<gene>
    <name evidence="2" type="ORF">SANT12839_086490</name>
</gene>
<feature type="region of interest" description="Disordered" evidence="1">
    <location>
        <begin position="42"/>
        <end position="86"/>
    </location>
</feature>
<dbReference type="EMBL" id="BJHV01000001">
    <property type="protein sequence ID" value="GDY47767.1"/>
    <property type="molecule type" value="Genomic_DNA"/>
</dbReference>
<feature type="compositionally biased region" description="Basic and acidic residues" evidence="1">
    <location>
        <begin position="62"/>
        <end position="86"/>
    </location>
</feature>
<dbReference type="AlphaFoldDB" id="A0A4D4KN21"/>
<keyword evidence="3" id="KW-1185">Reference proteome</keyword>
<comment type="caution">
    <text evidence="2">The sequence shown here is derived from an EMBL/GenBank/DDBJ whole genome shotgun (WGS) entry which is preliminary data.</text>
</comment>
<protein>
    <submittedName>
        <fullName evidence="2">Uncharacterized protein</fullName>
    </submittedName>
</protein>
<accession>A0A4D4KN21</accession>
<sequence>MFVDHRALYIRHLTALGEAVDDERVQPIGVRHRHMDEEVMGAGGDEQADGLRQLGGPFPETLDNRPGRRADPHRDQRLDGTADRLQVDGGVIAADDAALAQRPDPLQ</sequence>
<dbReference type="Proteomes" id="UP000299290">
    <property type="component" value="Unassembled WGS sequence"/>
</dbReference>
<name>A0A4D4KN21_9ACTN</name>
<evidence type="ECO:0000256" key="1">
    <source>
        <dbReference type="SAM" id="MobiDB-lite"/>
    </source>
</evidence>
<proteinExistence type="predicted"/>